<dbReference type="Pfam" id="PF17032">
    <property type="entry name" value="Zn_ribbon_15"/>
    <property type="match status" value="1"/>
</dbReference>
<dbReference type="AlphaFoldDB" id="A0A4R1QNN1"/>
<protein>
    <submittedName>
        <fullName evidence="2">Zinc ribbon family protein</fullName>
    </submittedName>
</protein>
<accession>A0A4R1QNN1</accession>
<dbReference type="RefSeq" id="WP_165908319.1">
    <property type="nucleotide sequence ID" value="NZ_SLUN01000056.1"/>
</dbReference>
<dbReference type="Gene3D" id="2.20.28.160">
    <property type="match status" value="1"/>
</dbReference>
<dbReference type="InterPro" id="IPR031493">
    <property type="entry name" value="Zinc_ribbon_15"/>
</dbReference>
<evidence type="ECO:0000313" key="2">
    <source>
        <dbReference type="EMBL" id="TCL55356.1"/>
    </source>
</evidence>
<comment type="caution">
    <text evidence="2">The sequence shown here is derived from an EMBL/GenBank/DDBJ whole genome shotgun (WGS) entry which is preliminary data.</text>
</comment>
<dbReference type="EMBL" id="SLUN01000056">
    <property type="protein sequence ID" value="TCL55356.1"/>
    <property type="molecule type" value="Genomic_DNA"/>
</dbReference>
<keyword evidence="3" id="KW-1185">Reference proteome</keyword>
<gene>
    <name evidence="2" type="ORF">EDC14_10568</name>
</gene>
<reference evidence="2 3" key="1">
    <citation type="submission" date="2019-03" db="EMBL/GenBank/DDBJ databases">
        <title>Genomic Encyclopedia of Type Strains, Phase IV (KMG-IV): sequencing the most valuable type-strain genomes for metagenomic binning, comparative biology and taxonomic classification.</title>
        <authorList>
            <person name="Goeker M."/>
        </authorList>
    </citation>
    <scope>NUCLEOTIDE SEQUENCE [LARGE SCALE GENOMIC DNA]</scope>
    <source>
        <strain evidence="2 3">LX-B</strain>
    </source>
</reference>
<evidence type="ECO:0000259" key="1">
    <source>
        <dbReference type="Pfam" id="PF17032"/>
    </source>
</evidence>
<evidence type="ECO:0000313" key="3">
    <source>
        <dbReference type="Proteomes" id="UP000295008"/>
    </source>
</evidence>
<proteinExistence type="predicted"/>
<sequence>MFFIFGFTPVKKTGQQTLRRHCPHCNDLRNFQEILVRQYISFFFIPIFPVSAATPLFTCSSCGYSIAQELMREAAAPEIPASPAGNPAGQVVILCPRCEGAMALPLSESRQEVTCPHCAMEFKVKGIKDQIPAAIIRQSAQSI</sequence>
<name>A0A4R1QNN1_HYDET</name>
<feature type="domain" description="Zinc-ribbon 15" evidence="1">
    <location>
        <begin position="21"/>
        <end position="102"/>
    </location>
</feature>
<organism evidence="2 3">
    <name type="scientific">Hydrogenispora ethanolica</name>
    <dbReference type="NCBI Taxonomy" id="1082276"/>
    <lineage>
        <taxon>Bacteria</taxon>
        <taxon>Bacillati</taxon>
        <taxon>Bacillota</taxon>
        <taxon>Hydrogenispora</taxon>
    </lineage>
</organism>
<dbReference type="Proteomes" id="UP000295008">
    <property type="component" value="Unassembled WGS sequence"/>
</dbReference>